<feature type="region of interest" description="Disordered" evidence="13">
    <location>
        <begin position="473"/>
        <end position="509"/>
    </location>
</feature>
<dbReference type="InterPro" id="IPR003960">
    <property type="entry name" value="ATPase_AAA_CS"/>
</dbReference>
<evidence type="ECO:0000313" key="17">
    <source>
        <dbReference type="Proteomes" id="UP000284706"/>
    </source>
</evidence>
<evidence type="ECO:0000259" key="15">
    <source>
        <dbReference type="SMART" id="SM01024"/>
    </source>
</evidence>
<evidence type="ECO:0000256" key="1">
    <source>
        <dbReference type="ARBA" id="ARBA00004434"/>
    </source>
</evidence>
<dbReference type="InterPro" id="IPR003593">
    <property type="entry name" value="AAA+_ATPase"/>
</dbReference>
<evidence type="ECO:0008006" key="18">
    <source>
        <dbReference type="Google" id="ProtNLM"/>
    </source>
</evidence>
<dbReference type="GO" id="GO:0016887">
    <property type="term" value="F:ATP hydrolysis activity"/>
    <property type="evidence" value="ECO:0007669"/>
    <property type="project" value="InterPro"/>
</dbReference>
<feature type="compositionally biased region" description="Basic and acidic residues" evidence="13">
    <location>
        <begin position="380"/>
        <end position="391"/>
    </location>
</feature>
<keyword evidence="9" id="KW-0496">Mitochondrion</keyword>
<dbReference type="InParanoid" id="A0A409VQD6"/>
<evidence type="ECO:0000256" key="3">
    <source>
        <dbReference type="ARBA" id="ARBA00022692"/>
    </source>
</evidence>
<proteinExistence type="inferred from homology"/>
<organism evidence="16 17">
    <name type="scientific">Gymnopilus dilepis</name>
    <dbReference type="NCBI Taxonomy" id="231916"/>
    <lineage>
        <taxon>Eukaryota</taxon>
        <taxon>Fungi</taxon>
        <taxon>Dikarya</taxon>
        <taxon>Basidiomycota</taxon>
        <taxon>Agaricomycotina</taxon>
        <taxon>Agaricomycetes</taxon>
        <taxon>Agaricomycetidae</taxon>
        <taxon>Agaricales</taxon>
        <taxon>Agaricineae</taxon>
        <taxon>Hymenogastraceae</taxon>
        <taxon>Gymnopilus</taxon>
    </lineage>
</organism>
<evidence type="ECO:0000256" key="4">
    <source>
        <dbReference type="ARBA" id="ARBA00022741"/>
    </source>
</evidence>
<evidence type="ECO:0000256" key="5">
    <source>
        <dbReference type="ARBA" id="ARBA00022792"/>
    </source>
</evidence>
<name>A0A409VQD6_9AGAR</name>
<evidence type="ECO:0000256" key="11">
    <source>
        <dbReference type="ARBA" id="ARBA00048778"/>
    </source>
</evidence>
<dbReference type="SUPFAM" id="SSF52540">
    <property type="entry name" value="P-loop containing nucleoside triphosphate hydrolases"/>
    <property type="match status" value="1"/>
</dbReference>
<dbReference type="PANTHER" id="PTHR23070">
    <property type="entry name" value="BCS1 AAA-TYPE ATPASE"/>
    <property type="match status" value="1"/>
</dbReference>
<dbReference type="Pfam" id="PF25426">
    <property type="entry name" value="AAA_lid_BCS1"/>
    <property type="match status" value="1"/>
</dbReference>
<evidence type="ECO:0000259" key="14">
    <source>
        <dbReference type="SMART" id="SM00382"/>
    </source>
</evidence>
<dbReference type="SMART" id="SM00382">
    <property type="entry name" value="AAA"/>
    <property type="match status" value="1"/>
</dbReference>
<feature type="domain" description="AAA+ ATPase" evidence="14">
    <location>
        <begin position="283"/>
        <end position="452"/>
    </location>
</feature>
<evidence type="ECO:0000256" key="8">
    <source>
        <dbReference type="ARBA" id="ARBA00022989"/>
    </source>
</evidence>
<evidence type="ECO:0000256" key="9">
    <source>
        <dbReference type="ARBA" id="ARBA00023128"/>
    </source>
</evidence>
<evidence type="ECO:0000256" key="10">
    <source>
        <dbReference type="ARBA" id="ARBA00023136"/>
    </source>
</evidence>
<keyword evidence="17" id="KW-1185">Reference proteome</keyword>
<dbReference type="AlphaFoldDB" id="A0A409VQD6"/>
<keyword evidence="5" id="KW-0999">Mitochondrion inner membrane</keyword>
<dbReference type="OrthoDB" id="10251412at2759"/>
<gene>
    <name evidence="16" type="ORF">CVT26_006077</name>
</gene>
<protein>
    <recommendedName>
        <fullName evidence="18">AAA+ ATPase domain-containing protein</fullName>
    </recommendedName>
</protein>
<evidence type="ECO:0000256" key="13">
    <source>
        <dbReference type="SAM" id="MobiDB-lite"/>
    </source>
</evidence>
<feature type="region of interest" description="Disordered" evidence="13">
    <location>
        <begin position="577"/>
        <end position="599"/>
    </location>
</feature>
<dbReference type="GO" id="GO:0005743">
    <property type="term" value="C:mitochondrial inner membrane"/>
    <property type="evidence" value="ECO:0007669"/>
    <property type="project" value="UniProtKB-SubCell"/>
</dbReference>
<dbReference type="GO" id="GO:0005524">
    <property type="term" value="F:ATP binding"/>
    <property type="evidence" value="ECO:0007669"/>
    <property type="project" value="UniProtKB-KW"/>
</dbReference>
<dbReference type="STRING" id="231916.A0A409VQD6"/>
<dbReference type="PROSITE" id="PS00674">
    <property type="entry name" value="AAA"/>
    <property type="match status" value="1"/>
</dbReference>
<evidence type="ECO:0000256" key="12">
    <source>
        <dbReference type="RuleBase" id="RU003651"/>
    </source>
</evidence>
<comment type="caution">
    <text evidence="16">The sequence shown here is derived from an EMBL/GenBank/DDBJ whole genome shotgun (WGS) entry which is preliminary data.</text>
</comment>
<comment type="similarity">
    <text evidence="2">Belongs to the AAA ATPase family. BCS1 subfamily.</text>
</comment>
<dbReference type="EMBL" id="NHYE01005596">
    <property type="protein sequence ID" value="PPQ68406.1"/>
    <property type="molecule type" value="Genomic_DNA"/>
</dbReference>
<evidence type="ECO:0000313" key="16">
    <source>
        <dbReference type="EMBL" id="PPQ68406.1"/>
    </source>
</evidence>
<evidence type="ECO:0000256" key="2">
    <source>
        <dbReference type="ARBA" id="ARBA00007448"/>
    </source>
</evidence>
<keyword evidence="6" id="KW-0378">Hydrolase</keyword>
<keyword evidence="10" id="KW-0472">Membrane</keyword>
<dbReference type="InterPro" id="IPR057495">
    <property type="entry name" value="AAA_lid_BCS1"/>
</dbReference>
<dbReference type="SMART" id="SM01024">
    <property type="entry name" value="BCS1_N"/>
    <property type="match status" value="1"/>
</dbReference>
<comment type="subcellular location">
    <subcellularLocation>
        <location evidence="1">Mitochondrion inner membrane</location>
        <topology evidence="1">Single-pass membrane protein</topology>
    </subcellularLocation>
</comment>
<reference evidence="16 17" key="1">
    <citation type="journal article" date="2018" name="Evol. Lett.">
        <title>Horizontal gene cluster transfer increased hallucinogenic mushroom diversity.</title>
        <authorList>
            <person name="Reynolds H.T."/>
            <person name="Vijayakumar V."/>
            <person name="Gluck-Thaler E."/>
            <person name="Korotkin H.B."/>
            <person name="Matheny P.B."/>
            <person name="Slot J.C."/>
        </authorList>
    </citation>
    <scope>NUCLEOTIDE SEQUENCE [LARGE SCALE GENOMIC DNA]</scope>
    <source>
        <strain evidence="16 17">SRW20</strain>
    </source>
</reference>
<keyword evidence="4 12" id="KW-0547">Nucleotide-binding</keyword>
<dbReference type="InterPro" id="IPR050747">
    <property type="entry name" value="Mitochondrial_chaperone_BCS1"/>
</dbReference>
<dbReference type="InterPro" id="IPR014851">
    <property type="entry name" value="BCS1_N"/>
</dbReference>
<keyword evidence="7 12" id="KW-0067">ATP-binding</keyword>
<feature type="region of interest" description="Disordered" evidence="13">
    <location>
        <begin position="377"/>
        <end position="398"/>
    </location>
</feature>
<evidence type="ECO:0000256" key="7">
    <source>
        <dbReference type="ARBA" id="ARBA00022840"/>
    </source>
</evidence>
<feature type="domain" description="BCS1 N-terminal" evidence="15">
    <location>
        <begin position="68"/>
        <end position="252"/>
    </location>
</feature>
<dbReference type="Proteomes" id="UP000284706">
    <property type="component" value="Unassembled WGS sequence"/>
</dbReference>
<sequence length="599" mass="66430">MASPLLFAQQIFSVLTNNDQNHAGCMNGTTGNATVFSNSSTSAFPTNATSLIQFLISYSALREWLKLLLFGSLLESLRRLGLHLYYKAYNSFFITATFEEGDSSYFWMMLWLSKQPSWRRARDVQISTSSLGLNANAVLIEGEETDPSAVVNGDRQLAYLPSEASVHHLWYRGHWVRVTRIIRQGQGYYSRREEALELCILARDHRVLNQLLLDAKKCYQAAQQGTISIYTSDTDNSWRHIASRPKRPLNSIVLDPGIKDLLIEDARDFLASKSWYAARGIPFRRGYLLYGAPGSGKTSIIHSLAGELGLDVYIVSLSRSLLDDAALSELISELPGEQIILQPIERQYSLSPSERCIALMEDIDAAFSQTLKRNLDEEDAATKSSKEEKGKAQGQGQATSRVSLSGLLNALDGVGAQEGRILFATTNKYSSLDPALCRPGRMDIHVQFKLASKYQARELYRCFYLPDSEAEHVKGDESPVTSDSGYGSEDEKVALSSPSDETAGSPIEGVEFSGYSHRVRAPKLSASQVAILAAKFADAVPEREFSMASLQGFLMSYKTRPYEAVRDIPDWITKERADAAKRAKVSSPSNQDAEEKSET</sequence>
<evidence type="ECO:0000256" key="6">
    <source>
        <dbReference type="ARBA" id="ARBA00022801"/>
    </source>
</evidence>
<keyword evidence="3" id="KW-0812">Transmembrane</keyword>
<dbReference type="Pfam" id="PF00004">
    <property type="entry name" value="AAA"/>
    <property type="match status" value="1"/>
</dbReference>
<accession>A0A409VQD6</accession>
<dbReference type="InterPro" id="IPR027417">
    <property type="entry name" value="P-loop_NTPase"/>
</dbReference>
<keyword evidence="8" id="KW-1133">Transmembrane helix</keyword>
<comment type="catalytic activity">
    <reaction evidence="11">
        <text>ATP + H2O = ADP + phosphate + H(+)</text>
        <dbReference type="Rhea" id="RHEA:13065"/>
        <dbReference type="ChEBI" id="CHEBI:15377"/>
        <dbReference type="ChEBI" id="CHEBI:15378"/>
        <dbReference type="ChEBI" id="CHEBI:30616"/>
        <dbReference type="ChEBI" id="CHEBI:43474"/>
        <dbReference type="ChEBI" id="CHEBI:456216"/>
    </reaction>
    <physiologicalReaction direction="left-to-right" evidence="11">
        <dbReference type="Rhea" id="RHEA:13066"/>
    </physiologicalReaction>
</comment>
<dbReference type="Pfam" id="PF08740">
    <property type="entry name" value="BCS1_N"/>
    <property type="match status" value="1"/>
</dbReference>
<dbReference type="Gene3D" id="3.40.50.300">
    <property type="entry name" value="P-loop containing nucleotide triphosphate hydrolases"/>
    <property type="match status" value="1"/>
</dbReference>
<dbReference type="InterPro" id="IPR003959">
    <property type="entry name" value="ATPase_AAA_core"/>
</dbReference>